<protein>
    <submittedName>
        <fullName evidence="2">Uncharacterized protein</fullName>
    </submittedName>
</protein>
<dbReference type="AlphaFoldDB" id="L8BAN3"/>
<dbReference type="EMBL" id="FO082878">
    <property type="protein sequence ID" value="CCF78625.1"/>
    <property type="molecule type" value="Genomic_DNA"/>
</dbReference>
<gene>
    <name evidence="2" type="ORF">RGS1_70331</name>
</gene>
<reference evidence="2" key="1">
    <citation type="submission" date="2012-02" db="EMBL/GenBank/DDBJ databases">
        <authorList>
            <person name="Genoscope - CEA"/>
        </authorList>
    </citation>
    <scope>NUCLEOTIDE SEQUENCE</scope>
    <source>
        <strain evidence="2">S1</strain>
    </source>
</reference>
<accession>L8BAN3</accession>
<evidence type="ECO:0000313" key="2">
    <source>
        <dbReference type="EMBL" id="CCF78625.1"/>
    </source>
</evidence>
<reference evidence="2" key="2">
    <citation type="submission" date="2013-02" db="EMBL/GenBank/DDBJ databases">
        <title>EmbRS an orphan two-component system to save Rubrivivax gelatinosus from drowning.</title>
        <authorList>
            <person name="Steunou A."/>
            <person name="Liotenberg S."/>
            <person name="Soler M."/>
            <person name="Briandet R."/>
            <person name="Barbe V."/>
            <person name="Astier C."/>
            <person name="Ouchane S."/>
        </authorList>
    </citation>
    <scope>NUCLEOTIDE SEQUENCE</scope>
    <source>
        <strain evidence="2">S1</strain>
    </source>
</reference>
<name>L8BAN3_RUBGE</name>
<proteinExistence type="predicted"/>
<organism evidence="2">
    <name type="scientific">Rubrivivax gelatinosus S1</name>
    <dbReference type="NCBI Taxonomy" id="1138313"/>
    <lineage>
        <taxon>Bacteria</taxon>
        <taxon>Pseudomonadati</taxon>
        <taxon>Pseudomonadota</taxon>
        <taxon>Betaproteobacteria</taxon>
        <taxon>Burkholderiales</taxon>
        <taxon>Sphaerotilaceae</taxon>
        <taxon>Rubrivivax</taxon>
    </lineage>
</organism>
<feature type="region of interest" description="Disordered" evidence="1">
    <location>
        <begin position="1"/>
        <end position="28"/>
    </location>
</feature>
<sequence length="28" mass="2825">MAAAPVPSRGPTPGIRPKRKVAALLGGR</sequence>
<evidence type="ECO:0000256" key="1">
    <source>
        <dbReference type="SAM" id="MobiDB-lite"/>
    </source>
</evidence>